<dbReference type="OrthoDB" id="2590239at2759"/>
<reference evidence="7" key="1">
    <citation type="submission" date="2018-06" db="EMBL/GenBank/DDBJ databases">
        <authorList>
            <person name="Guldener U."/>
        </authorList>
    </citation>
    <scope>NUCLEOTIDE SEQUENCE [LARGE SCALE GENOMIC DNA]</scope>
    <source>
        <strain evidence="7">UTAD17</strain>
    </source>
</reference>
<dbReference type="InterPro" id="IPR033394">
    <property type="entry name" value="Svf1-like_C"/>
</dbReference>
<dbReference type="EMBL" id="UFAJ01000300">
    <property type="protein sequence ID" value="SSD60219.1"/>
    <property type="molecule type" value="Genomic_DNA"/>
</dbReference>
<dbReference type="Pfam" id="PF08622">
    <property type="entry name" value="Svf1"/>
    <property type="match status" value="1"/>
</dbReference>
<sequence>MTELKHRFLPVDKVDSIKDTSKYTVLKKLQDFSFQSVATFSSDEKNINGSNNHSSSSTSLISGGFGLLKKAVVGTVHHSENKVETQTFYFTDLDSGKCGLIQFVFSKVMGGLYKSVQLNFKLFSSDPNENKAFNFWQTIKLGEIIKFTDLEFKTKECSMKIKNTKDKSSFGKMVLKVDIDNYCHPSDSEESDNNEQHDHIHNTDSSISLHIFLNVYLTGEGFKINNNGCNYYFDKLTTELESNKFVRHVFIPRGRAKGEIKVKSEKLMGGKEQILTLKEVPTLYIGAVQALKPHKAAKAWNFVNYQSKDTAIVVMEFTTIKEYGGPLTVTFGCVHHKGKLVEVYSNNKPVSLNAEEYQGSNGYKADERDGYRRINCVQKNKVEGKTQRVWKVPTAIECPEKLLFSENNLQLVATYDIIKELPSIVRKLIENIAGIKPYLFQYCQNSTVEIHGHEEKGISIVECTYITK</sequence>
<evidence type="ECO:0000259" key="4">
    <source>
        <dbReference type="Pfam" id="PF08622"/>
    </source>
</evidence>
<gene>
    <name evidence="6" type="ORF">SCODWIG_01980</name>
</gene>
<comment type="subcellular location">
    <subcellularLocation>
        <location evidence="1">Cytoplasm</location>
    </subcellularLocation>
</comment>
<protein>
    <submittedName>
        <fullName evidence="6">Related to SVF1-like protein YDR222W</fullName>
    </submittedName>
</protein>
<evidence type="ECO:0000256" key="2">
    <source>
        <dbReference type="ARBA" id="ARBA00009069"/>
    </source>
</evidence>
<dbReference type="Proteomes" id="UP000262825">
    <property type="component" value="Unassembled WGS sequence"/>
</dbReference>
<dbReference type="VEuPathDB" id="FungiDB:SCODWIG_01980"/>
<accession>A0A376B6L6</accession>
<dbReference type="PANTHER" id="PTHR47107">
    <property type="entry name" value="SVF1-LIKE PROTEIN YDR222W-RELATED"/>
    <property type="match status" value="1"/>
</dbReference>
<organism evidence="6 7">
    <name type="scientific">Saccharomycodes ludwigii</name>
    <dbReference type="NCBI Taxonomy" id="36035"/>
    <lineage>
        <taxon>Eukaryota</taxon>
        <taxon>Fungi</taxon>
        <taxon>Dikarya</taxon>
        <taxon>Ascomycota</taxon>
        <taxon>Saccharomycotina</taxon>
        <taxon>Saccharomycetes</taxon>
        <taxon>Saccharomycodales</taxon>
        <taxon>Saccharomycodaceae</taxon>
        <taxon>Saccharomycodes</taxon>
    </lineage>
</organism>
<proteinExistence type="inferred from homology"/>
<name>A0A376B6L6_9ASCO</name>
<evidence type="ECO:0000313" key="6">
    <source>
        <dbReference type="EMBL" id="SSD60219.1"/>
    </source>
</evidence>
<dbReference type="InterPro" id="IPR051385">
    <property type="entry name" value="Ceramide-binding_SVF1"/>
</dbReference>
<dbReference type="GO" id="GO:0006979">
    <property type="term" value="P:response to oxidative stress"/>
    <property type="evidence" value="ECO:0007669"/>
    <property type="project" value="InterPro"/>
</dbReference>
<dbReference type="InterPro" id="IPR013931">
    <property type="entry name" value="Svf1-like_N"/>
</dbReference>
<evidence type="ECO:0000313" key="7">
    <source>
        <dbReference type="Proteomes" id="UP000262825"/>
    </source>
</evidence>
<dbReference type="AlphaFoldDB" id="A0A376B6L6"/>
<dbReference type="Pfam" id="PF17187">
    <property type="entry name" value="Svf1_C"/>
    <property type="match status" value="1"/>
</dbReference>
<feature type="domain" description="Svf1-like N-terminal" evidence="4">
    <location>
        <begin position="83"/>
        <end position="289"/>
    </location>
</feature>
<evidence type="ECO:0000256" key="3">
    <source>
        <dbReference type="ARBA" id="ARBA00022490"/>
    </source>
</evidence>
<dbReference type="GO" id="GO:0005737">
    <property type="term" value="C:cytoplasm"/>
    <property type="evidence" value="ECO:0007669"/>
    <property type="project" value="UniProtKB-SubCell"/>
</dbReference>
<keyword evidence="3" id="KW-0963">Cytoplasm</keyword>
<evidence type="ECO:0000256" key="1">
    <source>
        <dbReference type="ARBA" id="ARBA00004496"/>
    </source>
</evidence>
<feature type="domain" description="Svf1-like C-terminal" evidence="5">
    <location>
        <begin position="292"/>
        <end position="466"/>
    </location>
</feature>
<comment type="similarity">
    <text evidence="2">Belongs to the SVF1 family.</text>
</comment>
<keyword evidence="7" id="KW-1185">Reference proteome</keyword>
<dbReference type="PANTHER" id="PTHR47107:SF1">
    <property type="entry name" value="CERAMIDE-BINDING PROTEIN SVF1-RELATED"/>
    <property type="match status" value="1"/>
</dbReference>
<evidence type="ECO:0000259" key="5">
    <source>
        <dbReference type="Pfam" id="PF17187"/>
    </source>
</evidence>